<protein>
    <submittedName>
        <fullName evidence="12">Heme biosynthesis protein HemY</fullName>
    </submittedName>
</protein>
<keyword evidence="4" id="KW-1003">Cell membrane</keyword>
<gene>
    <name evidence="12" type="ORF">JMJ54_17675</name>
</gene>
<comment type="subcellular location">
    <subcellularLocation>
        <location evidence="2">Cell inner membrane</location>
        <topology evidence="2">Multi-pass membrane protein</topology>
    </subcellularLocation>
</comment>
<dbReference type="SUPFAM" id="SSF48452">
    <property type="entry name" value="TPR-like"/>
    <property type="match status" value="1"/>
</dbReference>
<dbReference type="NCBIfam" id="TIGR00540">
    <property type="entry name" value="TPR_hemY_coli"/>
    <property type="match status" value="1"/>
</dbReference>
<accession>A0ABS2BPW4</accession>
<reference evidence="12 13" key="1">
    <citation type="submission" date="2021-01" db="EMBL/GenBank/DDBJ databases">
        <title>Draft Genome Sequence and Polyhydroxyalkanoate Biosynthetic Potential of Jeongeupia naejangsanensis Type Strain DSM 24253.</title>
        <authorList>
            <person name="Turrini P."/>
            <person name="Artuso I."/>
            <person name="Lugli G.A."/>
            <person name="Frangipani E."/>
            <person name="Ventura M."/>
            <person name="Visca P."/>
        </authorList>
    </citation>
    <scope>NUCLEOTIDE SEQUENCE [LARGE SCALE GENOMIC DNA]</scope>
    <source>
        <strain evidence="12 13">DSM 24253</strain>
    </source>
</reference>
<comment type="pathway">
    <text evidence="3">Porphyrin-containing compound metabolism; protoheme biosynthesis.</text>
</comment>
<evidence type="ECO:0000256" key="10">
    <source>
        <dbReference type="SAM" id="Phobius"/>
    </source>
</evidence>
<keyword evidence="13" id="KW-1185">Reference proteome</keyword>
<evidence type="ECO:0000256" key="4">
    <source>
        <dbReference type="ARBA" id="ARBA00022475"/>
    </source>
</evidence>
<evidence type="ECO:0000256" key="9">
    <source>
        <dbReference type="ARBA" id="ARBA00023244"/>
    </source>
</evidence>
<evidence type="ECO:0000256" key="1">
    <source>
        <dbReference type="ARBA" id="ARBA00002962"/>
    </source>
</evidence>
<evidence type="ECO:0000313" key="13">
    <source>
        <dbReference type="Proteomes" id="UP000809431"/>
    </source>
</evidence>
<dbReference type="EMBL" id="JAESND010000012">
    <property type="protein sequence ID" value="MBM3117667.1"/>
    <property type="molecule type" value="Genomic_DNA"/>
</dbReference>
<comment type="function">
    <text evidence="1">Involved in a late step of protoheme IX synthesis.</text>
</comment>
<dbReference type="InterPro" id="IPR005254">
    <property type="entry name" value="Heme_biosyn_assoc_TPR_pro"/>
</dbReference>
<name>A0ABS2BPW4_9NEIS</name>
<proteinExistence type="predicted"/>
<comment type="caution">
    <text evidence="12">The sequence shown here is derived from an EMBL/GenBank/DDBJ whole genome shotgun (WGS) entry which is preliminary data.</text>
</comment>
<feature type="transmembrane region" description="Helical" evidence="10">
    <location>
        <begin position="44"/>
        <end position="63"/>
    </location>
</feature>
<sequence length="398" mass="44358">MRALLWLIALFALAVGLTLFAQFNTGYALLFVPPWRIEISLNVFIVGILVLVAALYLLARVVAELGGLPDRVKAYRLRKARDASVQLERDARIAFFEGRYQRAERLAGEAFTASRETEAFAVNGILAARAAHLMRDFAKRDQYFVRLRERLGPRHLALAMTMAELYLDERRNQDAELALAEARSISPKLTAMLKLELRLRQREDNADAIVKLVDQLAKSDALDAGQAQAIRLQAYQNVLHRQPKTPRELRDWWNKLPAIDRCAPTLVAALADAYAAQGEPAAARDAIEAALAQNWSSELAERYGTLGLEGDALASQLQQAENWLKQHPNDPQLLLTLGRLCTARALWGKAQTYFEASIAVAPSALAHTELAALLERLDRPDEANRHYRASLALAVPVR</sequence>
<dbReference type="InterPro" id="IPR010817">
    <property type="entry name" value="HemY_N"/>
</dbReference>
<evidence type="ECO:0000256" key="6">
    <source>
        <dbReference type="ARBA" id="ARBA00022692"/>
    </source>
</evidence>
<evidence type="ECO:0000256" key="8">
    <source>
        <dbReference type="ARBA" id="ARBA00023136"/>
    </source>
</evidence>
<keyword evidence="8 10" id="KW-0472">Membrane</keyword>
<evidence type="ECO:0000256" key="2">
    <source>
        <dbReference type="ARBA" id="ARBA00004429"/>
    </source>
</evidence>
<evidence type="ECO:0000256" key="5">
    <source>
        <dbReference type="ARBA" id="ARBA00022519"/>
    </source>
</evidence>
<organism evidence="12 13">
    <name type="scientific">Jeongeupia naejangsanensis</name>
    <dbReference type="NCBI Taxonomy" id="613195"/>
    <lineage>
        <taxon>Bacteria</taxon>
        <taxon>Pseudomonadati</taxon>
        <taxon>Pseudomonadota</taxon>
        <taxon>Betaproteobacteria</taxon>
        <taxon>Neisseriales</taxon>
        <taxon>Chitinibacteraceae</taxon>
        <taxon>Jeongeupia</taxon>
    </lineage>
</organism>
<dbReference type="Gene3D" id="1.25.40.10">
    <property type="entry name" value="Tetratricopeptide repeat domain"/>
    <property type="match status" value="1"/>
</dbReference>
<keyword evidence="7 10" id="KW-1133">Transmembrane helix</keyword>
<dbReference type="RefSeq" id="WP_203539879.1">
    <property type="nucleotide sequence ID" value="NZ_JAESND010000012.1"/>
</dbReference>
<feature type="domain" description="HemY N-terminal" evidence="11">
    <location>
        <begin position="26"/>
        <end position="134"/>
    </location>
</feature>
<keyword evidence="5" id="KW-0997">Cell inner membrane</keyword>
<dbReference type="Proteomes" id="UP000809431">
    <property type="component" value="Unassembled WGS sequence"/>
</dbReference>
<evidence type="ECO:0000259" key="11">
    <source>
        <dbReference type="Pfam" id="PF07219"/>
    </source>
</evidence>
<dbReference type="Pfam" id="PF07219">
    <property type="entry name" value="HemY_N"/>
    <property type="match status" value="1"/>
</dbReference>
<keyword evidence="6 10" id="KW-0812">Transmembrane</keyword>
<evidence type="ECO:0000256" key="7">
    <source>
        <dbReference type="ARBA" id="ARBA00022989"/>
    </source>
</evidence>
<keyword evidence="9" id="KW-0627">Porphyrin biosynthesis</keyword>
<evidence type="ECO:0000313" key="12">
    <source>
        <dbReference type="EMBL" id="MBM3117667.1"/>
    </source>
</evidence>
<dbReference type="InterPro" id="IPR011990">
    <property type="entry name" value="TPR-like_helical_dom_sf"/>
</dbReference>
<evidence type="ECO:0000256" key="3">
    <source>
        <dbReference type="ARBA" id="ARBA00004744"/>
    </source>
</evidence>